<feature type="compositionally biased region" description="Low complexity" evidence="1">
    <location>
        <begin position="94"/>
        <end position="114"/>
    </location>
</feature>
<dbReference type="InterPro" id="IPR051057">
    <property type="entry name" value="PI-PLC_domain"/>
</dbReference>
<evidence type="ECO:0000313" key="4">
    <source>
        <dbReference type="Proteomes" id="UP000037923"/>
    </source>
</evidence>
<dbReference type="PANTHER" id="PTHR13593:SF140">
    <property type="entry name" value="PLC-LIKE PHOSPHODIESTERASE"/>
    <property type="match status" value="1"/>
</dbReference>
<feature type="transmembrane region" description="Helical" evidence="2">
    <location>
        <begin position="802"/>
        <end position="826"/>
    </location>
</feature>
<dbReference type="Proteomes" id="UP000037923">
    <property type="component" value="Unassembled WGS sequence"/>
</dbReference>
<feature type="compositionally biased region" description="Polar residues" evidence="1">
    <location>
        <begin position="73"/>
        <end position="93"/>
    </location>
</feature>
<feature type="transmembrane region" description="Helical" evidence="2">
    <location>
        <begin position="1330"/>
        <end position="1354"/>
    </location>
</feature>
<reference evidence="3 4" key="1">
    <citation type="submission" date="2015-07" db="EMBL/GenBank/DDBJ databases">
        <title>High-quality genome of monoxenous trypanosomatid Leptomonas pyrrhocoris.</title>
        <authorList>
            <person name="Flegontov P."/>
            <person name="Butenko A."/>
            <person name="Firsov S."/>
            <person name="Vlcek C."/>
            <person name="Logacheva M.D."/>
            <person name="Field M."/>
            <person name="Filatov D."/>
            <person name="Flegontova O."/>
            <person name="Gerasimov E."/>
            <person name="Jackson A.P."/>
            <person name="Kelly S."/>
            <person name="Opperdoes F."/>
            <person name="O'Reilly A."/>
            <person name="Votypka J."/>
            <person name="Yurchenko V."/>
            <person name="Lukes J."/>
        </authorList>
    </citation>
    <scope>NUCLEOTIDE SEQUENCE [LARGE SCALE GENOMIC DNA]</scope>
    <source>
        <strain evidence="3">H10</strain>
    </source>
</reference>
<dbReference type="RefSeq" id="XP_015662465.1">
    <property type="nucleotide sequence ID" value="XM_015798987.1"/>
</dbReference>
<feature type="region of interest" description="Disordered" evidence="1">
    <location>
        <begin position="641"/>
        <end position="664"/>
    </location>
</feature>
<name>A0A0M9G7L5_LEPPY</name>
<keyword evidence="4" id="KW-1185">Reference proteome</keyword>
<dbReference type="SUPFAM" id="SSF51695">
    <property type="entry name" value="PLC-like phosphodiesterases"/>
    <property type="match status" value="1"/>
</dbReference>
<evidence type="ECO:0000313" key="3">
    <source>
        <dbReference type="EMBL" id="KPA84026.1"/>
    </source>
</evidence>
<dbReference type="EMBL" id="LGTL01000003">
    <property type="protein sequence ID" value="KPA84026.1"/>
    <property type="molecule type" value="Genomic_DNA"/>
</dbReference>
<feature type="transmembrane region" description="Helical" evidence="2">
    <location>
        <begin position="847"/>
        <end position="870"/>
    </location>
</feature>
<dbReference type="Gene3D" id="3.20.20.190">
    <property type="entry name" value="Phosphatidylinositol (PI) phosphodiesterase"/>
    <property type="match status" value="1"/>
</dbReference>
<feature type="transmembrane region" description="Helical" evidence="2">
    <location>
        <begin position="745"/>
        <end position="770"/>
    </location>
</feature>
<protein>
    <submittedName>
        <fullName evidence="3">Uncharacterized protein</fullName>
    </submittedName>
</protein>
<feature type="compositionally biased region" description="Low complexity" evidence="1">
    <location>
        <begin position="27"/>
        <end position="46"/>
    </location>
</feature>
<feature type="region of interest" description="Disordered" evidence="1">
    <location>
        <begin position="601"/>
        <end position="624"/>
    </location>
</feature>
<organism evidence="3 4">
    <name type="scientific">Leptomonas pyrrhocoris</name>
    <name type="common">Firebug parasite</name>
    <dbReference type="NCBI Taxonomy" id="157538"/>
    <lineage>
        <taxon>Eukaryota</taxon>
        <taxon>Discoba</taxon>
        <taxon>Euglenozoa</taxon>
        <taxon>Kinetoplastea</taxon>
        <taxon>Metakinetoplastina</taxon>
        <taxon>Trypanosomatida</taxon>
        <taxon>Trypanosomatidae</taxon>
        <taxon>Leishmaniinae</taxon>
        <taxon>Leptomonas</taxon>
    </lineage>
</organism>
<feature type="transmembrane region" description="Helical" evidence="2">
    <location>
        <begin position="1178"/>
        <end position="1204"/>
    </location>
</feature>
<proteinExistence type="predicted"/>
<dbReference type="GO" id="GO:0006629">
    <property type="term" value="P:lipid metabolic process"/>
    <property type="evidence" value="ECO:0007669"/>
    <property type="project" value="InterPro"/>
</dbReference>
<dbReference type="GO" id="GO:0008081">
    <property type="term" value="F:phosphoric diester hydrolase activity"/>
    <property type="evidence" value="ECO:0007669"/>
    <property type="project" value="InterPro"/>
</dbReference>
<feature type="compositionally biased region" description="Polar residues" evidence="1">
    <location>
        <begin position="47"/>
        <end position="59"/>
    </location>
</feature>
<feature type="compositionally biased region" description="Polar residues" evidence="1">
    <location>
        <begin position="203"/>
        <end position="239"/>
    </location>
</feature>
<dbReference type="InterPro" id="IPR017946">
    <property type="entry name" value="PLC-like_Pdiesterase_TIM-brl"/>
</dbReference>
<dbReference type="Pfam" id="PF26178">
    <property type="entry name" value="PI-PLC_cat"/>
    <property type="match status" value="1"/>
</dbReference>
<feature type="region of interest" description="Disordered" evidence="1">
    <location>
        <begin position="1"/>
        <end position="301"/>
    </location>
</feature>
<dbReference type="PROSITE" id="PS50007">
    <property type="entry name" value="PIPLC_X_DOMAIN"/>
    <property type="match status" value="1"/>
</dbReference>
<keyword evidence="2" id="KW-1133">Transmembrane helix</keyword>
<feature type="transmembrane region" description="Helical" evidence="2">
    <location>
        <begin position="958"/>
        <end position="980"/>
    </location>
</feature>
<feature type="transmembrane region" description="Helical" evidence="2">
    <location>
        <begin position="1297"/>
        <end position="1318"/>
    </location>
</feature>
<dbReference type="GeneID" id="26902453"/>
<evidence type="ECO:0000256" key="1">
    <source>
        <dbReference type="SAM" id="MobiDB-lite"/>
    </source>
</evidence>
<evidence type="ECO:0000256" key="2">
    <source>
        <dbReference type="SAM" id="Phobius"/>
    </source>
</evidence>
<feature type="transmembrane region" description="Helical" evidence="2">
    <location>
        <begin position="1455"/>
        <end position="1479"/>
    </location>
</feature>
<accession>A0A0M9G7L5</accession>
<dbReference type="OMA" id="FWNIANP"/>
<feature type="transmembrane region" description="Helical" evidence="2">
    <location>
        <begin position="1388"/>
        <end position="1412"/>
    </location>
</feature>
<gene>
    <name evidence="3" type="ORF">ABB37_02158</name>
</gene>
<feature type="compositionally biased region" description="Polar residues" evidence="1">
    <location>
        <begin position="259"/>
        <end position="275"/>
    </location>
</feature>
<feature type="region of interest" description="Disordered" evidence="1">
    <location>
        <begin position="541"/>
        <end position="586"/>
    </location>
</feature>
<dbReference type="VEuPathDB" id="TriTrypDB:LpyrH10_03_3090"/>
<comment type="caution">
    <text evidence="3">The sequence shown here is derived from an EMBL/GenBank/DDBJ whole genome shotgun (WGS) entry which is preliminary data.</text>
</comment>
<dbReference type="PANTHER" id="PTHR13593">
    <property type="match status" value="1"/>
</dbReference>
<feature type="compositionally biased region" description="Basic and acidic residues" evidence="1">
    <location>
        <begin position="652"/>
        <end position="664"/>
    </location>
</feature>
<feature type="transmembrane region" description="Helical" evidence="2">
    <location>
        <begin position="992"/>
        <end position="1014"/>
    </location>
</feature>
<feature type="compositionally biased region" description="Polar residues" evidence="1">
    <location>
        <begin position="1"/>
        <end position="17"/>
    </location>
</feature>
<feature type="transmembrane region" description="Helical" evidence="2">
    <location>
        <begin position="1266"/>
        <end position="1285"/>
    </location>
</feature>
<dbReference type="OrthoDB" id="7984201at2759"/>
<sequence>MSSPSHSPYRMQHQTSPYGDVDDEASDLPPSLTAAAALTAQRSSSANGKNTTTNASTNDCGGDTAGQAAPSAMQGQVQRRLSDANASHTTSMGSSLTRPLSSPSRKAPPSSSKAETGAMNLTSQQQQQQQKEDEPQKPPPPPSSSTALSPAEVQMPTIAPSTAVPRSRAPHRTVGFVDTPAAATVVTPRQPSTDPTDLHVSVLTVSGNQWTSGSSDVETQRPSEASTEPARNSARTADTTSKEADKETAVPAGAEAPSATRSQTNEPTQLNSSTDEGAGDRNGDTREEGAGDNRPSTHSRYKTAYANLVIKKPSQSNTPDTCAIATDGTTMLPGMDPRDEAQIRAAGTLNSARLPVFDRAKQVLLTPGLNNLLSPRGRHSRTASNQADGAFAHTRSNSNSTTPLSAVGQRFTTLITPLLRTPVHRQQSSGISSPLIVDYSLLEVPAQSPATFGAQLTVEDDTKDDESVKTHMVWQIRTGRTHFALSPDFLLIPVNDRVCIHWYDDSEEVFETDNTYLNVVPGGRHSCYNVAATPLEANEMQDVSGAPGEDNRNEASSHALGRTRDSPPGAAALCPPTEVTGAGRKGGISSPVWIRVRTPRTGRTDSFGESFNQMDPGARGPPTLRQGLRARRFASEVFMTREEDDGGSGVDAAHHPRSRSDTSWRDANVAVSSATPLITNHSRQPSANWMVQRSVTRQSFGENYQSFTIFFRKPGEYYFVCSKHKRTMRLHVQVQSKKSLIRWRYVFVVAAALLVVALIVIVVVVLAYWMHHSTYLYGSGGAATDEQYIAFLHIHDLITMKLFPFLAVGVLVILLVILAAIGWAVYRCFHPARQGAYTRGVRTNTRRVFVCGTVLLTSALIVLLFVAFGLEMNVMNGVNQLALSLGSGVTNTLNLYSTAVLQVNYAVNETKALFPDIDLPVDKIYNITDEVSSLMSQVIKWTSFVEDIAQVAFRAIPIVIYLAMQLGLFAACLTIGALILDFRNAAVATTWMLAASLGVISIVCGIEFAITILFRNVYSSVVVLRDDPADFGATLGLANDSFVAELLSYCTITVADVSVISNYVNSILSSINSTLDAKGQQEFSTAFQFFQDMVPTTLEALVNDTDYALANLDTLQRILDENGDQVNALIHDNVVSLLRTVLTVVQTLEGLLNCQVIRDIVSAAIPILENEVKSYNTAVFAFLIIVFAVNFVLLFFSAGAAYALRHPRRTWCNMRTGRWFRFRYSFKTHLHTLMQGTKAKARDKTVLHWMVHHTQPIMYQLQSVRLICYSACALMFFDCILIVLFDEVSRGTRTSKMLQALTYLGCAVLLFLLLAALFRRAFIRRIFRSCSLLCAAACLGLSLSQTIVGFVYFFQCLNHTRYETSSLTYGSPVYMTCSATYMGYNLEVAIYAVIIFLNSITVVVTLVIYLRYERNLQAIFQRRHYVGFLSPLEGFFPCLRCIFVDYLFVKRICHGLLIFVTILFLVLFAVLDVGQWSVIRGVTKKTLKDSDMIQVIDPEIGCNGDAKYCDLRANEIIWACAHNAHSSLEDGFVLPNHYYNITHQLTAGVRSFMVDVWYDKVNSSISDEEDVYVCHMVCLMGRRRWRDIAREFKEFLDQYPEQVIMIIFEQYVNSSSLGEISDDVGLTQYVWRSEQVAPNFNPDYKWPTLRQLIASKQRAMVFNDEPAISNLSLNCPDWLYYSFDYQYENYYETPNVSSWVCDIHRGWCTDDPKPKNCTNSSGSSDSSDSTSNSGCGADSSLSAASDSHSAYLISLDITNCTVYGADPLWRNGSAVYNAVFHTNPPNIRSKMSTMNHFITRGGGSPVHATEANQPQQIQSTTFMCSSTWNTVVNILAFDFWNIANPLGTIESMNQNIAKHGKESNFRDQWSKMLFGTDTGA</sequence>
<keyword evidence="2" id="KW-0812">Transmembrane</keyword>
<keyword evidence="2" id="KW-0472">Membrane</keyword>
<feature type="compositionally biased region" description="Basic and acidic residues" evidence="1">
    <location>
        <begin position="278"/>
        <end position="291"/>
    </location>
</feature>